<evidence type="ECO:0000313" key="6">
    <source>
        <dbReference type="Proteomes" id="UP000178449"/>
    </source>
</evidence>
<evidence type="ECO:0000259" key="2">
    <source>
        <dbReference type="PROSITE" id="PS50883"/>
    </source>
</evidence>
<dbReference type="SUPFAM" id="SSF141868">
    <property type="entry name" value="EAL domain-like"/>
    <property type="match status" value="1"/>
</dbReference>
<feature type="domain" description="GGDEF" evidence="3">
    <location>
        <begin position="441"/>
        <end position="597"/>
    </location>
</feature>
<evidence type="ECO:0000259" key="4">
    <source>
        <dbReference type="PROSITE" id="PS51371"/>
    </source>
</evidence>
<dbReference type="PANTHER" id="PTHR33121:SF76">
    <property type="entry name" value="SIGNALING PROTEIN"/>
    <property type="match status" value="1"/>
</dbReference>
<dbReference type="NCBIfam" id="TIGR00254">
    <property type="entry name" value="GGDEF"/>
    <property type="match status" value="1"/>
</dbReference>
<organism evidence="5 6">
    <name type="scientific">Candidatus Lambdaproteobacteria bacterium RIFOXYD2_FULL_50_16</name>
    <dbReference type="NCBI Taxonomy" id="1817772"/>
    <lineage>
        <taxon>Bacteria</taxon>
        <taxon>Pseudomonadati</taxon>
        <taxon>Pseudomonadota</taxon>
        <taxon>Candidatus Lambdaproteobacteria</taxon>
    </lineage>
</organism>
<dbReference type="InterPro" id="IPR000160">
    <property type="entry name" value="GGDEF_dom"/>
</dbReference>
<evidence type="ECO:0000256" key="1">
    <source>
        <dbReference type="PROSITE-ProRule" id="PRU00703"/>
    </source>
</evidence>
<dbReference type="PANTHER" id="PTHR33121">
    <property type="entry name" value="CYCLIC DI-GMP PHOSPHODIESTERASE PDEF"/>
    <property type="match status" value="1"/>
</dbReference>
<dbReference type="Gene3D" id="3.30.70.270">
    <property type="match status" value="1"/>
</dbReference>
<reference evidence="5 6" key="1">
    <citation type="journal article" date="2016" name="Nat. Commun.">
        <title>Thousands of microbial genomes shed light on interconnected biogeochemical processes in an aquifer system.</title>
        <authorList>
            <person name="Anantharaman K."/>
            <person name="Brown C.T."/>
            <person name="Hug L.A."/>
            <person name="Sharon I."/>
            <person name="Castelle C.J."/>
            <person name="Probst A.J."/>
            <person name="Thomas B.C."/>
            <person name="Singh A."/>
            <person name="Wilkins M.J."/>
            <person name="Karaoz U."/>
            <person name="Brodie E.L."/>
            <person name="Williams K.H."/>
            <person name="Hubbard S.S."/>
            <person name="Banfield J.F."/>
        </authorList>
    </citation>
    <scope>NUCLEOTIDE SEQUENCE [LARGE SCALE GENOMIC DNA]</scope>
</reference>
<gene>
    <name evidence="5" type="ORF">A2527_00175</name>
</gene>
<dbReference type="GO" id="GO:0071111">
    <property type="term" value="F:cyclic-guanylate-specific phosphodiesterase activity"/>
    <property type="evidence" value="ECO:0007669"/>
    <property type="project" value="InterPro"/>
</dbReference>
<dbReference type="Gene3D" id="3.20.20.450">
    <property type="entry name" value="EAL domain"/>
    <property type="match status" value="1"/>
</dbReference>
<dbReference type="SMART" id="SM00267">
    <property type="entry name" value="GGDEF"/>
    <property type="match status" value="1"/>
</dbReference>
<evidence type="ECO:0008006" key="7">
    <source>
        <dbReference type="Google" id="ProtNLM"/>
    </source>
</evidence>
<dbReference type="SUPFAM" id="SSF54631">
    <property type="entry name" value="CBS-domain pair"/>
    <property type="match status" value="1"/>
</dbReference>
<dbReference type="InterPro" id="IPR043128">
    <property type="entry name" value="Rev_trsase/Diguanyl_cyclase"/>
</dbReference>
<dbReference type="InterPro" id="IPR000644">
    <property type="entry name" value="CBS_dom"/>
</dbReference>
<dbReference type="InterPro" id="IPR001633">
    <property type="entry name" value="EAL_dom"/>
</dbReference>
<dbReference type="Pfam" id="PF00563">
    <property type="entry name" value="EAL"/>
    <property type="match status" value="1"/>
</dbReference>
<evidence type="ECO:0000313" key="5">
    <source>
        <dbReference type="EMBL" id="OGG96930.1"/>
    </source>
</evidence>
<dbReference type="SUPFAM" id="SSF55073">
    <property type="entry name" value="Nucleotide cyclase"/>
    <property type="match status" value="1"/>
</dbReference>
<comment type="caution">
    <text evidence="5">The sequence shown here is derived from an EMBL/GenBank/DDBJ whole genome shotgun (WGS) entry which is preliminary data.</text>
</comment>
<dbReference type="STRING" id="1817772.A2527_00175"/>
<feature type="domain" description="CBS" evidence="4">
    <location>
        <begin position="283"/>
        <end position="342"/>
    </location>
</feature>
<dbReference type="Pfam" id="PF00990">
    <property type="entry name" value="GGDEF"/>
    <property type="match status" value="1"/>
</dbReference>
<dbReference type="EMBL" id="MFNE01000007">
    <property type="protein sequence ID" value="OGG96930.1"/>
    <property type="molecule type" value="Genomic_DNA"/>
</dbReference>
<accession>A0A1F6GFP5</accession>
<evidence type="ECO:0000259" key="3">
    <source>
        <dbReference type="PROSITE" id="PS50887"/>
    </source>
</evidence>
<proteinExistence type="predicted"/>
<dbReference type="InterPro" id="IPR046342">
    <property type="entry name" value="CBS_dom_sf"/>
</dbReference>
<dbReference type="InterPro" id="IPR029787">
    <property type="entry name" value="Nucleotide_cyclase"/>
</dbReference>
<dbReference type="CDD" id="cd01949">
    <property type="entry name" value="GGDEF"/>
    <property type="match status" value="1"/>
</dbReference>
<dbReference type="SMART" id="SM00052">
    <property type="entry name" value="EAL"/>
    <property type="match status" value="1"/>
</dbReference>
<dbReference type="CDD" id="cd01948">
    <property type="entry name" value="EAL"/>
    <property type="match status" value="1"/>
</dbReference>
<dbReference type="InterPro" id="IPR035919">
    <property type="entry name" value="EAL_sf"/>
</dbReference>
<dbReference type="InterPro" id="IPR050706">
    <property type="entry name" value="Cyclic-di-GMP_PDE-like"/>
</dbReference>
<dbReference type="Proteomes" id="UP000178449">
    <property type="component" value="Unassembled WGS sequence"/>
</dbReference>
<dbReference type="PROSITE" id="PS50883">
    <property type="entry name" value="EAL"/>
    <property type="match status" value="1"/>
</dbReference>
<keyword evidence="1" id="KW-0129">CBS domain</keyword>
<name>A0A1F6GFP5_9PROT</name>
<dbReference type="PROSITE" id="PS50887">
    <property type="entry name" value="GGDEF"/>
    <property type="match status" value="1"/>
</dbReference>
<feature type="domain" description="EAL" evidence="2">
    <location>
        <begin position="9"/>
        <end position="263"/>
    </location>
</feature>
<dbReference type="AlphaFoldDB" id="A0A1F6GFP5"/>
<sequence>MKAPTSSPPYPTDHPLWEKWQANLDQLDFALQPINHIHQGELFGVEALIRGYQALGFADPFALFDAIYQSGLLYPIDIALRQKALAKFCQLNGHQELKLFYNLDNRVLEATDYQTGITFDLLNAQGLNRHHICFEISERHQLPNAEQAMALLRRYKSQGYGIALDDFGSGYSGLQVMYESEPQFLKIDRFFIAKVFEAPKKKLFLAKIVNLAHLARMQVIAEGVETELEYWVCREVGCDFIQGFLVMKPNLDPQTIARRSPIIAELANADRRGGPTDQRIIGEIERPPSLRIDADMTQVLELFGLHKERTFFPVLDANQRPIGILCERQLKDYVYSPYGRELLKNKSTGKTVAVFVEPCPTADIGSGTEDFLELYAQAEDNAFGVILTEQGRYKGFLSSNKLLQLIQERNLASARDQNPLSGLPGNHRITRFLAKALEGGEPMTLAYFDFDFFKPFNDRMGFRKGDRAILLFAELLSKHLENWASLVGHIGGDDFFAALPKTDYAEVERRISRLRNAFCNDVESFYEDADRMRGYIEAQDREGVQRRFPLLGVSVALLEIPPSSGGFTLERISHATAVLKKKAKESETKIVGAGLIR</sequence>
<dbReference type="PROSITE" id="PS51371">
    <property type="entry name" value="CBS"/>
    <property type="match status" value="1"/>
</dbReference>
<protein>
    <recommendedName>
        <fullName evidence="7">Diguanylate phosphodiesterase</fullName>
    </recommendedName>
</protein>